<evidence type="ECO:0000313" key="2">
    <source>
        <dbReference type="Proteomes" id="UP000472241"/>
    </source>
</evidence>
<protein>
    <submittedName>
        <fullName evidence="1">Uncharacterized protein</fullName>
    </submittedName>
</protein>
<reference evidence="1" key="1">
    <citation type="submission" date="2025-08" db="UniProtKB">
        <authorList>
            <consortium name="Ensembl"/>
        </authorList>
    </citation>
    <scope>IDENTIFICATION</scope>
</reference>
<keyword evidence="2" id="KW-1185">Reference proteome</keyword>
<dbReference type="Ensembl" id="ENSLCNT00005013771.1">
    <property type="protein sequence ID" value="ENSLCNP00005012285.1"/>
    <property type="gene ID" value="ENSLCNG00005008073.1"/>
</dbReference>
<proteinExistence type="predicted"/>
<dbReference type="AlphaFoldDB" id="A0A667HM76"/>
<reference evidence="1" key="2">
    <citation type="submission" date="2025-09" db="UniProtKB">
        <authorList>
            <consortium name="Ensembl"/>
        </authorList>
    </citation>
    <scope>IDENTIFICATION</scope>
</reference>
<dbReference type="Proteomes" id="UP000472241">
    <property type="component" value="Unplaced"/>
</dbReference>
<name>A0A667HM76_LYNCA</name>
<evidence type="ECO:0000313" key="1">
    <source>
        <dbReference type="Ensembl" id="ENSLCNP00005012285.1"/>
    </source>
</evidence>
<sequence>MQLKLLEINLELLNKMLAWLGVTARGASRTCWGWRRLWAWDQRLPEHCCFCCCCFPSRPSRRPLGRKHLFPPLPFTGKPVPTMRSKMRQYLWNTVVLLWFCG</sequence>
<accession>A0A667HM76</accession>
<organism evidence="1 2">
    <name type="scientific">Lynx canadensis</name>
    <name type="common">Canada lynx</name>
    <name type="synonym">Felis canadensis</name>
    <dbReference type="NCBI Taxonomy" id="61383"/>
    <lineage>
        <taxon>Eukaryota</taxon>
        <taxon>Metazoa</taxon>
        <taxon>Chordata</taxon>
        <taxon>Craniata</taxon>
        <taxon>Vertebrata</taxon>
        <taxon>Euteleostomi</taxon>
        <taxon>Mammalia</taxon>
        <taxon>Eutheria</taxon>
        <taxon>Laurasiatheria</taxon>
        <taxon>Carnivora</taxon>
        <taxon>Feliformia</taxon>
        <taxon>Felidae</taxon>
        <taxon>Felinae</taxon>
        <taxon>Lynx</taxon>
    </lineage>
</organism>